<organism evidence="1 2">
    <name type="scientific">Muricoccus pecuniae</name>
    <dbReference type="NCBI Taxonomy" id="693023"/>
    <lineage>
        <taxon>Bacteria</taxon>
        <taxon>Pseudomonadati</taxon>
        <taxon>Pseudomonadota</taxon>
        <taxon>Alphaproteobacteria</taxon>
        <taxon>Acetobacterales</taxon>
        <taxon>Roseomonadaceae</taxon>
        <taxon>Muricoccus</taxon>
    </lineage>
</organism>
<accession>A0A840Y4Y3</accession>
<dbReference type="EMBL" id="JACIJD010000023">
    <property type="protein sequence ID" value="MBB5695795.1"/>
    <property type="molecule type" value="Genomic_DNA"/>
</dbReference>
<evidence type="ECO:0000313" key="1">
    <source>
        <dbReference type="EMBL" id="MBB5695795.1"/>
    </source>
</evidence>
<proteinExistence type="predicted"/>
<evidence type="ECO:0000313" key="2">
    <source>
        <dbReference type="Proteomes" id="UP000580654"/>
    </source>
</evidence>
<keyword evidence="2" id="KW-1185">Reference proteome</keyword>
<sequence>MLKKLKREMLNIELKQYAYLHRLLAGGLTIAGRYVRRIGDVAIMPALRRDARSDEMWLAEKVRYQREIWQAFHANAVMVALPKREAAGAFLRFPEEMQKVADRGDRSIDVVANAATILAKFSELHPDWAPTAGSSTRSTIQ</sequence>
<protein>
    <submittedName>
        <fullName evidence="1">Uncharacterized protein</fullName>
    </submittedName>
</protein>
<dbReference type="Proteomes" id="UP000580654">
    <property type="component" value="Unassembled WGS sequence"/>
</dbReference>
<name>A0A840Y4Y3_9PROT</name>
<comment type="caution">
    <text evidence="1">The sequence shown here is derived from an EMBL/GenBank/DDBJ whole genome shotgun (WGS) entry which is preliminary data.</text>
</comment>
<dbReference type="RefSeq" id="WP_184520984.1">
    <property type="nucleotide sequence ID" value="NZ_JACIJD010000023.1"/>
</dbReference>
<reference evidence="1 2" key="1">
    <citation type="submission" date="2020-08" db="EMBL/GenBank/DDBJ databases">
        <title>Genomic Encyclopedia of Type Strains, Phase IV (KMG-IV): sequencing the most valuable type-strain genomes for metagenomic binning, comparative biology and taxonomic classification.</title>
        <authorList>
            <person name="Goeker M."/>
        </authorList>
    </citation>
    <scope>NUCLEOTIDE SEQUENCE [LARGE SCALE GENOMIC DNA]</scope>
    <source>
        <strain evidence="1 2">DSM 25622</strain>
    </source>
</reference>
<dbReference type="AlphaFoldDB" id="A0A840Y4Y3"/>
<gene>
    <name evidence="1" type="ORF">FHS87_003862</name>
</gene>